<feature type="coiled-coil region" evidence="2">
    <location>
        <begin position="1024"/>
        <end position="1051"/>
    </location>
</feature>
<keyword evidence="6" id="KW-1185">Reference proteome</keyword>
<reference evidence="6" key="1">
    <citation type="submission" date="2018-08" db="EMBL/GenBank/DDBJ databases">
        <authorList>
            <person name="Khan S.A."/>
            <person name="J S.E."/>
        </authorList>
    </citation>
    <scope>NUCLEOTIDE SEQUENCE [LARGE SCALE GENOMIC DNA]</scope>
    <source>
        <strain evidence="6">PoM-212</strain>
    </source>
</reference>
<keyword evidence="3" id="KW-0732">Signal</keyword>
<feature type="domain" description="Sortilin N-terminal" evidence="4">
    <location>
        <begin position="119"/>
        <end position="244"/>
    </location>
</feature>
<dbReference type="AlphaFoldDB" id="A0A3R8Q521"/>
<dbReference type="CDD" id="cd15482">
    <property type="entry name" value="Sialidase_non-viral"/>
    <property type="match status" value="2"/>
</dbReference>
<gene>
    <name evidence="5" type="ORF">DZC72_05025</name>
</gene>
<dbReference type="InterPro" id="IPR036278">
    <property type="entry name" value="Sialidase_sf"/>
</dbReference>
<dbReference type="SUPFAM" id="SSF110296">
    <property type="entry name" value="Oligoxyloglucan reducing end-specific cellobiohydrolase"/>
    <property type="match status" value="1"/>
</dbReference>
<name>A0A3R8Q521_9FLAO</name>
<sequence length="1053" mass="117778">MKIRYLLLALLLLNFVSIFPQTDAAIFENLRFRFIGPEGNRTIAMAGVPRDPMTTYIGAASGGLWKTSDGGISWDPIFDDQDVSSIGSVAITPTNPDIVWVGTGETFVIRPAHAMGDGIYKSEDGGKTWKNMGLEKTGRIGRVLVHPTNPDIVYAAALGHTYGPQQERGVYKTKDGGKTWNRIFFVDENTGAAELAIDPKNPDRLLVGMWSIHINTWGLNSGGPGGGVYRTLDGGDTWEPLSKNGLPGGKENPVGKTAVAISHFSPNIVYALFEIESPALYRSEDFGETWTLQTRNHDIAERAPYYTRMAVSTSDPNELYFASVKFSISKDGGKTIESGYSAGGDNHDIWVDPTNADRLMVAHDGGASISMNHGKTFQRIVLPIAQMYHVAVDDKIPYNVYGNRQDGYSYMGPSNSKQGYIPLGLWKGVGGCESGFAQPDPFDNDIVWSGCYDGGLQRYNVKTGHARDVRVWPEAGYGWEPGKLKYRWHWNFPLAFSPHTKHRVYVGSQYVHKSDDGGQSWQVISPDLTLNDKSHQQNSGGIAVDNLMTFDGSVLFSIVESTLEPGLIWTGSNDGQVQLTKDGGTTWTNVTSNIPDLPKWGTIANIEASRYKKGSAYITVDLHQMGDFDPYVYKTEDYGQTWKLISDTVPKSVHSFAHVIKEDPKREGMLYLGVDNGLYISHDDGEHWMRLRNNLPPAPVYWLEIQERFDDLVVGTYGRGYYIMDNISPLREYDMDAKDKEAHLFSLRPVYRFQDVQSIKTDGPSLNSGTNPAYGAEINYFLKDSTDQKIEIQILTMEDEVVRTLEGKNKPGVNRVMWNLRYEPTYKPKLQTSPPGRPWVQLNGEGWRPLVTWDLDLMRGQYGPKVVPDNYKVKLVIGNKEYIRELEVLKDPSTEGNLEDIQKQVAFSLELRDAMNLAVTMINDIEAIRAELNDIIPKLSRSADRKKAEELRAMAIAIAGSLYDIHLTGAREDAFRSPIKLYGRLSALASDIGGFGADFKPTDQQQEVYAIFNERLKEVDAKFKKFITVEVEQLNSRLKQSELQIQHTQKIKS</sequence>
<dbReference type="GO" id="GO:0016787">
    <property type="term" value="F:hydrolase activity"/>
    <property type="evidence" value="ECO:0007669"/>
    <property type="project" value="UniProtKB-KW"/>
</dbReference>
<evidence type="ECO:0000256" key="2">
    <source>
        <dbReference type="SAM" id="Coils"/>
    </source>
</evidence>
<dbReference type="InterPro" id="IPR031778">
    <property type="entry name" value="Sortilin_N"/>
</dbReference>
<dbReference type="OrthoDB" id="9757809at2"/>
<evidence type="ECO:0000256" key="1">
    <source>
        <dbReference type="ARBA" id="ARBA00022737"/>
    </source>
</evidence>
<dbReference type="Proteomes" id="UP000286990">
    <property type="component" value="Unassembled WGS sequence"/>
</dbReference>
<evidence type="ECO:0000256" key="3">
    <source>
        <dbReference type="SAM" id="SignalP"/>
    </source>
</evidence>
<dbReference type="EMBL" id="QUSX01000001">
    <property type="protein sequence ID" value="RRQ49950.1"/>
    <property type="molecule type" value="Genomic_DNA"/>
</dbReference>
<feature type="chain" id="PRO_5018544310" evidence="3">
    <location>
        <begin position="25"/>
        <end position="1053"/>
    </location>
</feature>
<accession>A0A3R8Q521</accession>
<proteinExistence type="predicted"/>
<dbReference type="Gene3D" id="2.130.10.10">
    <property type="entry name" value="YVTN repeat-like/Quinoprotein amine dehydrogenase"/>
    <property type="match status" value="3"/>
</dbReference>
<keyword evidence="2" id="KW-0175">Coiled coil</keyword>
<reference evidence="6" key="2">
    <citation type="submission" date="2018-12" db="EMBL/GenBank/DDBJ databases">
        <title>Maribacter lutimaris sp. nov., isolated from marine sediment.</title>
        <authorList>
            <person name="Kim K.K."/>
        </authorList>
    </citation>
    <scope>NUCLEOTIDE SEQUENCE [LARGE SCALE GENOMIC DNA]</scope>
    <source>
        <strain evidence="6">PoM-212</strain>
    </source>
</reference>
<dbReference type="InterPro" id="IPR015943">
    <property type="entry name" value="WD40/YVTN_repeat-like_dom_sf"/>
</dbReference>
<dbReference type="PANTHER" id="PTHR12106:SF27">
    <property type="entry name" value="SORTILIN-RELATED RECEPTOR"/>
    <property type="match status" value="1"/>
</dbReference>
<evidence type="ECO:0000313" key="5">
    <source>
        <dbReference type="EMBL" id="RRQ49950.1"/>
    </source>
</evidence>
<evidence type="ECO:0000313" key="6">
    <source>
        <dbReference type="Proteomes" id="UP000286990"/>
    </source>
</evidence>
<dbReference type="Pfam" id="PF15902">
    <property type="entry name" value="Sortilin-Vps10"/>
    <property type="match status" value="1"/>
</dbReference>
<keyword evidence="1" id="KW-0677">Repeat</keyword>
<dbReference type="SUPFAM" id="SSF50939">
    <property type="entry name" value="Sialidases"/>
    <property type="match status" value="1"/>
</dbReference>
<comment type="caution">
    <text evidence="5">The sequence shown here is derived from an EMBL/GenBank/DDBJ whole genome shotgun (WGS) entry which is preliminary data.</text>
</comment>
<organism evidence="5 6">
    <name type="scientific">Maribacter algicola</name>
    <dbReference type="NCBI Taxonomy" id="2498892"/>
    <lineage>
        <taxon>Bacteria</taxon>
        <taxon>Pseudomonadati</taxon>
        <taxon>Bacteroidota</taxon>
        <taxon>Flavobacteriia</taxon>
        <taxon>Flavobacteriales</taxon>
        <taxon>Flavobacteriaceae</taxon>
        <taxon>Maribacter</taxon>
    </lineage>
</organism>
<protein>
    <submittedName>
        <fullName evidence="5">Glycosyl hydrolase</fullName>
    </submittedName>
</protein>
<dbReference type="PANTHER" id="PTHR12106">
    <property type="entry name" value="SORTILIN RELATED"/>
    <property type="match status" value="1"/>
</dbReference>
<evidence type="ECO:0000259" key="4">
    <source>
        <dbReference type="Pfam" id="PF15902"/>
    </source>
</evidence>
<feature type="signal peptide" evidence="3">
    <location>
        <begin position="1"/>
        <end position="24"/>
    </location>
</feature>
<dbReference type="InterPro" id="IPR050310">
    <property type="entry name" value="VPS10-sortilin"/>
</dbReference>
<dbReference type="RefSeq" id="WP_125221762.1">
    <property type="nucleotide sequence ID" value="NZ_QUSX01000001.1"/>
</dbReference>
<keyword evidence="5" id="KW-0378">Hydrolase</keyword>